<keyword evidence="4 7" id="KW-0812">Transmembrane</keyword>
<feature type="transmembrane region" description="Helical" evidence="7">
    <location>
        <begin position="154"/>
        <end position="177"/>
    </location>
</feature>
<accession>A0ABN3W4X8</accession>
<dbReference type="PROSITE" id="PS50850">
    <property type="entry name" value="MFS"/>
    <property type="match status" value="1"/>
</dbReference>
<dbReference type="CDD" id="cd06173">
    <property type="entry name" value="MFS_MefA_like"/>
    <property type="match status" value="1"/>
</dbReference>
<sequence>MKIITNRLSGVQVEPARTLRELLVRNRDLRMLWLGNLISVCGGWFSAVAVFAMVYEHSGAGLAAGLTLAVRYLPGVLAGVWGGVLADRADRRAVMLVTDVLMAALAAAFLLADDPGRLWLVYPLTFASAAAGFVFQAARNAWMPSLARPEEYPLYSAAVQVNGLVFQALGGAAGGLVVTVVGWRWAFAVNAVSFLLSAWLTATVRSGDRSAGSPSHGWLRSLREGVTVAVRTRVIAALLLLEALFCLGLGGTITAMTYLALRVHALGEGGTGWFYAVQGAVGGVVLVLAASRIRAMGPPGRHLVIGLSCLVEGGLTMLLGLPVGVLPALVLWGMISAAEVVYGPAAMTTLLTATSNETRGRVTSLWSATATLSLGVSAAVTGALVDRMGVAVFVVLGLLMAVAGAAWLAVHGRAPAASGTGAAPGRPVVP</sequence>
<evidence type="ECO:0000256" key="1">
    <source>
        <dbReference type="ARBA" id="ARBA00004651"/>
    </source>
</evidence>
<evidence type="ECO:0000259" key="8">
    <source>
        <dbReference type="PROSITE" id="PS50850"/>
    </source>
</evidence>
<feature type="transmembrane region" description="Helical" evidence="7">
    <location>
        <begin position="183"/>
        <end position="202"/>
    </location>
</feature>
<evidence type="ECO:0000256" key="7">
    <source>
        <dbReference type="SAM" id="Phobius"/>
    </source>
</evidence>
<feature type="transmembrane region" description="Helical" evidence="7">
    <location>
        <begin position="93"/>
        <end position="112"/>
    </location>
</feature>
<gene>
    <name evidence="9" type="ORF">GCM10010517_61720</name>
</gene>
<comment type="subcellular location">
    <subcellularLocation>
        <location evidence="1">Cell membrane</location>
        <topology evidence="1">Multi-pass membrane protein</topology>
    </subcellularLocation>
</comment>
<feature type="transmembrane region" description="Helical" evidence="7">
    <location>
        <begin position="32"/>
        <end position="55"/>
    </location>
</feature>
<feature type="transmembrane region" description="Helical" evidence="7">
    <location>
        <begin position="303"/>
        <end position="323"/>
    </location>
</feature>
<organism evidence="9 10">
    <name type="scientific">Streptosporangium fragile</name>
    <dbReference type="NCBI Taxonomy" id="46186"/>
    <lineage>
        <taxon>Bacteria</taxon>
        <taxon>Bacillati</taxon>
        <taxon>Actinomycetota</taxon>
        <taxon>Actinomycetes</taxon>
        <taxon>Streptosporangiales</taxon>
        <taxon>Streptosporangiaceae</taxon>
        <taxon>Streptosporangium</taxon>
    </lineage>
</organism>
<keyword evidence="3" id="KW-1003">Cell membrane</keyword>
<feature type="transmembrane region" description="Helical" evidence="7">
    <location>
        <begin position="234"/>
        <end position="261"/>
    </location>
</feature>
<evidence type="ECO:0000313" key="10">
    <source>
        <dbReference type="Proteomes" id="UP001500831"/>
    </source>
</evidence>
<feature type="domain" description="Major facilitator superfamily (MFS) profile" evidence="8">
    <location>
        <begin position="28"/>
        <end position="415"/>
    </location>
</feature>
<feature type="transmembrane region" description="Helical" evidence="7">
    <location>
        <begin position="365"/>
        <end position="384"/>
    </location>
</feature>
<feature type="transmembrane region" description="Helical" evidence="7">
    <location>
        <begin position="273"/>
        <end position="291"/>
    </location>
</feature>
<keyword evidence="6 7" id="KW-0472">Membrane</keyword>
<dbReference type="PANTHER" id="PTHR43266">
    <property type="entry name" value="MACROLIDE-EFFLUX PROTEIN"/>
    <property type="match status" value="1"/>
</dbReference>
<dbReference type="PANTHER" id="PTHR43266:SF2">
    <property type="entry name" value="MAJOR FACILITATOR SUPERFAMILY (MFS) PROFILE DOMAIN-CONTAINING PROTEIN"/>
    <property type="match status" value="1"/>
</dbReference>
<comment type="caution">
    <text evidence="9">The sequence shown here is derived from an EMBL/GenBank/DDBJ whole genome shotgun (WGS) entry which is preliminary data.</text>
</comment>
<name>A0ABN3W4X8_9ACTN</name>
<dbReference type="EMBL" id="BAAAVI010000058">
    <property type="protein sequence ID" value="GAA2896728.1"/>
    <property type="molecule type" value="Genomic_DNA"/>
</dbReference>
<evidence type="ECO:0000256" key="5">
    <source>
        <dbReference type="ARBA" id="ARBA00022989"/>
    </source>
</evidence>
<dbReference type="Pfam" id="PF07690">
    <property type="entry name" value="MFS_1"/>
    <property type="match status" value="1"/>
</dbReference>
<protein>
    <submittedName>
        <fullName evidence="9">MFS transporter</fullName>
    </submittedName>
</protein>
<dbReference type="InterPro" id="IPR020846">
    <property type="entry name" value="MFS_dom"/>
</dbReference>
<dbReference type="Gene3D" id="1.20.1250.20">
    <property type="entry name" value="MFS general substrate transporter like domains"/>
    <property type="match status" value="1"/>
</dbReference>
<evidence type="ECO:0000256" key="4">
    <source>
        <dbReference type="ARBA" id="ARBA00022692"/>
    </source>
</evidence>
<dbReference type="Proteomes" id="UP001500831">
    <property type="component" value="Unassembled WGS sequence"/>
</dbReference>
<feature type="transmembrane region" description="Helical" evidence="7">
    <location>
        <begin position="61"/>
        <end position="86"/>
    </location>
</feature>
<evidence type="ECO:0000313" key="9">
    <source>
        <dbReference type="EMBL" id="GAA2896728.1"/>
    </source>
</evidence>
<reference evidence="9 10" key="1">
    <citation type="journal article" date="2019" name="Int. J. Syst. Evol. Microbiol.">
        <title>The Global Catalogue of Microorganisms (GCM) 10K type strain sequencing project: providing services to taxonomists for standard genome sequencing and annotation.</title>
        <authorList>
            <consortium name="The Broad Institute Genomics Platform"/>
            <consortium name="The Broad Institute Genome Sequencing Center for Infectious Disease"/>
            <person name="Wu L."/>
            <person name="Ma J."/>
        </authorList>
    </citation>
    <scope>NUCLEOTIDE SEQUENCE [LARGE SCALE GENOMIC DNA]</scope>
    <source>
        <strain evidence="9 10">JCM 6242</strain>
    </source>
</reference>
<dbReference type="SUPFAM" id="SSF103473">
    <property type="entry name" value="MFS general substrate transporter"/>
    <property type="match status" value="1"/>
</dbReference>
<evidence type="ECO:0000256" key="2">
    <source>
        <dbReference type="ARBA" id="ARBA00022448"/>
    </source>
</evidence>
<dbReference type="InterPro" id="IPR011701">
    <property type="entry name" value="MFS"/>
</dbReference>
<feature type="transmembrane region" description="Helical" evidence="7">
    <location>
        <begin position="329"/>
        <end position="353"/>
    </location>
</feature>
<dbReference type="InterPro" id="IPR036259">
    <property type="entry name" value="MFS_trans_sf"/>
</dbReference>
<keyword evidence="2" id="KW-0813">Transport</keyword>
<evidence type="ECO:0000256" key="6">
    <source>
        <dbReference type="ARBA" id="ARBA00023136"/>
    </source>
</evidence>
<keyword evidence="5 7" id="KW-1133">Transmembrane helix</keyword>
<feature type="transmembrane region" description="Helical" evidence="7">
    <location>
        <begin position="118"/>
        <end position="142"/>
    </location>
</feature>
<evidence type="ECO:0000256" key="3">
    <source>
        <dbReference type="ARBA" id="ARBA00022475"/>
    </source>
</evidence>
<keyword evidence="10" id="KW-1185">Reference proteome</keyword>
<proteinExistence type="predicted"/>
<feature type="transmembrane region" description="Helical" evidence="7">
    <location>
        <begin position="390"/>
        <end position="410"/>
    </location>
</feature>